<protein>
    <recommendedName>
        <fullName evidence="1">DUF6699 domain-containing protein</fullName>
    </recommendedName>
</protein>
<keyword evidence="3" id="KW-1185">Reference proteome</keyword>
<sequence>MTPGSVPPPWRNGFVPRCASWGPAWTSTNWGTPWSSANWATPALPARQPDHNVWSFPTGDLTWSPNGYTYFPTIWTPAAHPTWPWPPTDHGRPKFIPWLALNPFQRDMPMLQWDVRQHHITARLTTGAHISTNLEHVMSSPATDPPVSIIEIAIQGYPVAHPWNVIRVQRTGTITVADVLTAVYNWFQTPLSQASQAEKDHIERISPASIEAICSAFHERARTSPALHGWEHLHGPRRVDCFGDTRWMGLSYSSTGQGMQLVLDLQTISGLI</sequence>
<organism evidence="2 3">
    <name type="scientific">Rhizopogon vesiculosus</name>
    <dbReference type="NCBI Taxonomy" id="180088"/>
    <lineage>
        <taxon>Eukaryota</taxon>
        <taxon>Fungi</taxon>
        <taxon>Dikarya</taxon>
        <taxon>Basidiomycota</taxon>
        <taxon>Agaricomycotina</taxon>
        <taxon>Agaricomycetes</taxon>
        <taxon>Agaricomycetidae</taxon>
        <taxon>Boletales</taxon>
        <taxon>Suillineae</taxon>
        <taxon>Rhizopogonaceae</taxon>
        <taxon>Rhizopogon</taxon>
    </lineage>
</organism>
<dbReference type="Proteomes" id="UP000183567">
    <property type="component" value="Unassembled WGS sequence"/>
</dbReference>
<reference evidence="2 3" key="1">
    <citation type="submission" date="2016-03" db="EMBL/GenBank/DDBJ databases">
        <title>Comparative genomics of the ectomycorrhizal sister species Rhizopogon vinicolor and Rhizopogon vesiculosus (Basidiomycota: Boletales) reveals a divergence of the mating type B locus.</title>
        <authorList>
            <person name="Mujic A.B."/>
            <person name="Kuo A."/>
            <person name="Tritt A."/>
            <person name="Lipzen A."/>
            <person name="Chen C."/>
            <person name="Johnson J."/>
            <person name="Sharma A."/>
            <person name="Barry K."/>
            <person name="Grigoriev I.V."/>
            <person name="Spatafora J.W."/>
        </authorList>
    </citation>
    <scope>NUCLEOTIDE SEQUENCE [LARGE SCALE GENOMIC DNA]</scope>
    <source>
        <strain evidence="2 3">AM-OR11-056</strain>
    </source>
</reference>
<feature type="domain" description="DUF6699" evidence="1">
    <location>
        <begin position="111"/>
        <end position="253"/>
    </location>
</feature>
<evidence type="ECO:0000313" key="2">
    <source>
        <dbReference type="EMBL" id="OJA13481.1"/>
    </source>
</evidence>
<evidence type="ECO:0000259" key="1">
    <source>
        <dbReference type="Pfam" id="PF20415"/>
    </source>
</evidence>
<dbReference type="OrthoDB" id="3241567at2759"/>
<dbReference type="EMBL" id="LVVM01004145">
    <property type="protein sequence ID" value="OJA13481.1"/>
    <property type="molecule type" value="Genomic_DNA"/>
</dbReference>
<dbReference type="InterPro" id="IPR046522">
    <property type="entry name" value="DUF6699"/>
</dbReference>
<dbReference type="STRING" id="180088.A0A1J8QIP9"/>
<gene>
    <name evidence="2" type="ORF">AZE42_04400</name>
</gene>
<evidence type="ECO:0000313" key="3">
    <source>
        <dbReference type="Proteomes" id="UP000183567"/>
    </source>
</evidence>
<proteinExistence type="predicted"/>
<name>A0A1J8QIP9_9AGAM</name>
<dbReference type="AlphaFoldDB" id="A0A1J8QIP9"/>
<accession>A0A1J8QIP9</accession>
<dbReference type="Pfam" id="PF20415">
    <property type="entry name" value="DUF6699"/>
    <property type="match status" value="1"/>
</dbReference>
<comment type="caution">
    <text evidence="2">The sequence shown here is derived from an EMBL/GenBank/DDBJ whole genome shotgun (WGS) entry which is preliminary data.</text>
</comment>